<evidence type="ECO:0000256" key="1">
    <source>
        <dbReference type="ARBA" id="ARBA00007734"/>
    </source>
</evidence>
<name>A0A6C0U549_9GAMM</name>
<dbReference type="GO" id="GO:0016020">
    <property type="term" value="C:membrane"/>
    <property type="evidence" value="ECO:0007669"/>
    <property type="project" value="InterPro"/>
</dbReference>
<evidence type="ECO:0000259" key="5">
    <source>
        <dbReference type="Pfam" id="PF14718"/>
    </source>
</evidence>
<evidence type="ECO:0000259" key="4">
    <source>
        <dbReference type="Pfam" id="PF01464"/>
    </source>
</evidence>
<dbReference type="Pfam" id="PF14718">
    <property type="entry name" value="SLT_L"/>
    <property type="match status" value="1"/>
</dbReference>
<dbReference type="Gene3D" id="1.25.20.10">
    <property type="entry name" value="Bacterial muramidases"/>
    <property type="match status" value="1"/>
</dbReference>
<reference evidence="6 7" key="1">
    <citation type="submission" date="2020-02" db="EMBL/GenBank/DDBJ databases">
        <title>Genome sequencing for Kineobactrum sp. M2.</title>
        <authorList>
            <person name="Park S.-J."/>
        </authorList>
    </citation>
    <scope>NUCLEOTIDE SEQUENCE [LARGE SCALE GENOMIC DNA]</scope>
    <source>
        <strain evidence="6 7">M2</strain>
    </source>
</reference>
<sequence>MLLRVVLLVLLFQAGHAVAVPTWPPPAEDREQYRNAVEAINRGRWTQYQHLRPGLENYPLAIYLDYFELSRKPRQVRPGDARLFLQRSEGSPLPNRFLGVYLMQAGRDARWQDFLTVMPNEPNSIELKCYYFRARLASGDQLAAWEGAGRLWVHGESRPKACDPLFDAWLKADQLSDEVVWARLLKAFDARQRSLMSYVAGKGSSRLRPWSDKLLAVYAQPDRIRALAPPADNPRAADIAAHGIAYLTRYRPEPALREWLYYQQQMKFGPQQAALVENAIALRSLFAKSAANKAWVDDALARLGDDKLVEIRARWALREQDWPGLAQALSKLSPEGQQDSAWRYWRAVTHERGGEPQLARALFEVLARERDYYGFLAAERLGLKPSFNHRAVALEDDTAQPLREHPVVRRIAELFHHDQEQLAHSEWYQVLQNTGTEEQQALAALAATLGWHRMAIDAANQARDWDALDLRFPMPYRDTFSRQASLLNVPSSELMAIARRESAFFAGARSPVGARGLMQVMPATGRQVASRLGAQHSDSALFDVEHNVRLGSAYYRQLLDRYGGNRVLAMTAYNAGPRRVDRWRNKPAEVVPVDVWIETIPFRETRNYVKAVLAYNLVFKYLMGEEGSLLTAQERQLGY</sequence>
<dbReference type="InterPro" id="IPR008258">
    <property type="entry name" value="Transglycosylase_SLT_dom_1"/>
</dbReference>
<accession>A0A6C0U549</accession>
<dbReference type="KEGG" id="kim:G3T16_19385"/>
<dbReference type="AlphaFoldDB" id="A0A6C0U549"/>
<dbReference type="PANTHER" id="PTHR37423">
    <property type="entry name" value="SOLUBLE LYTIC MUREIN TRANSGLYCOSYLASE-RELATED"/>
    <property type="match status" value="1"/>
</dbReference>
<dbReference type="GO" id="GO:0042597">
    <property type="term" value="C:periplasmic space"/>
    <property type="evidence" value="ECO:0007669"/>
    <property type="project" value="InterPro"/>
</dbReference>
<dbReference type="InterPro" id="IPR008939">
    <property type="entry name" value="Lytic_TGlycosylase_superhlx_U"/>
</dbReference>
<dbReference type="GO" id="GO:0000270">
    <property type="term" value="P:peptidoglycan metabolic process"/>
    <property type="evidence" value="ECO:0007669"/>
    <property type="project" value="InterPro"/>
</dbReference>
<dbReference type="SUPFAM" id="SSF53955">
    <property type="entry name" value="Lysozyme-like"/>
    <property type="match status" value="1"/>
</dbReference>
<dbReference type="Proteomes" id="UP000477680">
    <property type="component" value="Chromosome"/>
</dbReference>
<dbReference type="Pfam" id="PF01464">
    <property type="entry name" value="SLT"/>
    <property type="match status" value="1"/>
</dbReference>
<dbReference type="SUPFAM" id="SSF48435">
    <property type="entry name" value="Bacterial muramidases"/>
    <property type="match status" value="1"/>
</dbReference>
<dbReference type="GO" id="GO:0008933">
    <property type="term" value="F:peptidoglycan lytic transglycosylase activity"/>
    <property type="evidence" value="ECO:0007669"/>
    <property type="project" value="InterPro"/>
</dbReference>
<dbReference type="PROSITE" id="PS00922">
    <property type="entry name" value="TRANSGLYCOSYLASE"/>
    <property type="match status" value="1"/>
</dbReference>
<dbReference type="GO" id="GO:0004553">
    <property type="term" value="F:hydrolase activity, hydrolyzing O-glycosyl compounds"/>
    <property type="evidence" value="ECO:0007669"/>
    <property type="project" value="InterPro"/>
</dbReference>
<organism evidence="6 7">
    <name type="scientific">Kineobactrum salinum</name>
    <dbReference type="NCBI Taxonomy" id="2708301"/>
    <lineage>
        <taxon>Bacteria</taxon>
        <taxon>Pseudomonadati</taxon>
        <taxon>Pseudomonadota</taxon>
        <taxon>Gammaproteobacteria</taxon>
        <taxon>Cellvibrionales</taxon>
        <taxon>Halieaceae</taxon>
        <taxon>Kineobactrum</taxon>
    </lineage>
</organism>
<dbReference type="InterPro" id="IPR023346">
    <property type="entry name" value="Lysozyme-like_dom_sf"/>
</dbReference>
<proteinExistence type="inferred from homology"/>
<feature type="domain" description="Lytic transglycosylase superhelical linker" evidence="5">
    <location>
        <begin position="402"/>
        <end position="468"/>
    </location>
</feature>
<dbReference type="InterPro" id="IPR037061">
    <property type="entry name" value="Lytic_TGlycoase_superhlx_L_sf"/>
</dbReference>
<keyword evidence="7" id="KW-1185">Reference proteome</keyword>
<gene>
    <name evidence="6" type="ORF">G3T16_19385</name>
</gene>
<feature type="chain" id="PRO_5025488456" evidence="3">
    <location>
        <begin position="20"/>
        <end position="639"/>
    </location>
</feature>
<evidence type="ECO:0000256" key="2">
    <source>
        <dbReference type="ARBA" id="ARBA00022729"/>
    </source>
</evidence>
<protein>
    <submittedName>
        <fullName evidence="6">Transglycosylase SLT domain-containing protein</fullName>
    </submittedName>
</protein>
<dbReference type="CDD" id="cd13401">
    <property type="entry name" value="Slt70-like"/>
    <property type="match status" value="1"/>
</dbReference>
<evidence type="ECO:0000256" key="3">
    <source>
        <dbReference type="SAM" id="SignalP"/>
    </source>
</evidence>
<feature type="domain" description="Transglycosylase SLT" evidence="4">
    <location>
        <begin position="483"/>
        <end position="587"/>
    </location>
</feature>
<dbReference type="EMBL" id="CP048711">
    <property type="protein sequence ID" value="QIB67241.1"/>
    <property type="molecule type" value="Genomic_DNA"/>
</dbReference>
<dbReference type="InterPro" id="IPR012289">
    <property type="entry name" value="Lytic_TGlycosylase_superhlx_L"/>
</dbReference>
<dbReference type="RefSeq" id="WP_163496668.1">
    <property type="nucleotide sequence ID" value="NZ_CP048711.1"/>
</dbReference>
<dbReference type="PANTHER" id="PTHR37423:SF5">
    <property type="entry name" value="SOLUBLE LYTIC MUREIN TRANSGLYCOSYLASE"/>
    <property type="match status" value="1"/>
</dbReference>
<evidence type="ECO:0000313" key="7">
    <source>
        <dbReference type="Proteomes" id="UP000477680"/>
    </source>
</evidence>
<evidence type="ECO:0000313" key="6">
    <source>
        <dbReference type="EMBL" id="QIB67241.1"/>
    </source>
</evidence>
<dbReference type="Gene3D" id="1.10.530.10">
    <property type="match status" value="1"/>
</dbReference>
<keyword evidence="2 3" id="KW-0732">Signal</keyword>
<dbReference type="Gene3D" id="1.10.1240.20">
    <property type="entry name" value="Lytic transglycosylase, superhelical linker domain"/>
    <property type="match status" value="1"/>
</dbReference>
<feature type="signal peptide" evidence="3">
    <location>
        <begin position="1"/>
        <end position="19"/>
    </location>
</feature>
<comment type="similarity">
    <text evidence="1">Belongs to the transglycosylase Slt family.</text>
</comment>
<dbReference type="InterPro" id="IPR000189">
    <property type="entry name" value="Transglyc_AS"/>
</dbReference>